<gene>
    <name evidence="1" type="ORF">SMTD_LOCUS9691</name>
</gene>
<name>A0A183P5Q5_9TREM</name>
<evidence type="ECO:0000313" key="2">
    <source>
        <dbReference type="Proteomes" id="UP000269396"/>
    </source>
</evidence>
<keyword evidence="2" id="KW-1185">Reference proteome</keyword>
<reference evidence="1 2" key="1">
    <citation type="submission" date="2018-11" db="EMBL/GenBank/DDBJ databases">
        <authorList>
            <consortium name="Pathogen Informatics"/>
        </authorList>
    </citation>
    <scope>NUCLEOTIDE SEQUENCE [LARGE SCALE GENOMIC DNA]</scope>
    <source>
        <strain>Denwood</strain>
        <strain evidence="2">Zambia</strain>
    </source>
</reference>
<dbReference type="Proteomes" id="UP000269396">
    <property type="component" value="Unassembled WGS sequence"/>
</dbReference>
<accession>A0A183P5Q5</accession>
<evidence type="ECO:0000313" key="1">
    <source>
        <dbReference type="EMBL" id="VDP51095.1"/>
    </source>
</evidence>
<organism evidence="1 2">
    <name type="scientific">Schistosoma mattheei</name>
    <dbReference type="NCBI Taxonomy" id="31246"/>
    <lineage>
        <taxon>Eukaryota</taxon>
        <taxon>Metazoa</taxon>
        <taxon>Spiralia</taxon>
        <taxon>Lophotrochozoa</taxon>
        <taxon>Platyhelminthes</taxon>
        <taxon>Trematoda</taxon>
        <taxon>Digenea</taxon>
        <taxon>Strigeidida</taxon>
        <taxon>Schistosomatoidea</taxon>
        <taxon>Schistosomatidae</taxon>
        <taxon>Schistosoma</taxon>
    </lineage>
</organism>
<dbReference type="AlphaFoldDB" id="A0A183P5Q5"/>
<sequence length="77" mass="8381">MNNILQRSSYGNTSKILGTHRDIESNTTVTDSYDLEDFSDLELVRQAALQAMNLDSTSIDASLHSNSSLSIVTSSIS</sequence>
<dbReference type="EMBL" id="UZAL01029914">
    <property type="protein sequence ID" value="VDP51095.1"/>
    <property type="molecule type" value="Genomic_DNA"/>
</dbReference>
<proteinExistence type="predicted"/>
<dbReference type="STRING" id="31246.A0A183P5Q5"/>
<protein>
    <submittedName>
        <fullName evidence="1">Uncharacterized protein</fullName>
    </submittedName>
</protein>